<name>A0A5N6XZL8_9EURO</name>
<keyword evidence="1" id="KW-0812">Transmembrane</keyword>
<evidence type="ECO:0000313" key="2">
    <source>
        <dbReference type="EMBL" id="KAE8336990.1"/>
    </source>
</evidence>
<evidence type="ECO:0000256" key="1">
    <source>
        <dbReference type="SAM" id="Phobius"/>
    </source>
</evidence>
<proteinExistence type="predicted"/>
<protein>
    <submittedName>
        <fullName evidence="2">Uncharacterized protein</fullName>
    </submittedName>
</protein>
<dbReference type="Proteomes" id="UP000325558">
    <property type="component" value="Unassembled WGS sequence"/>
</dbReference>
<dbReference type="EMBL" id="ML737186">
    <property type="protein sequence ID" value="KAE8336990.1"/>
    <property type="molecule type" value="Genomic_DNA"/>
</dbReference>
<accession>A0A5N6XZL8</accession>
<keyword evidence="1" id="KW-1133">Transmembrane helix</keyword>
<reference evidence="2" key="1">
    <citation type="submission" date="2019-04" db="EMBL/GenBank/DDBJ databases">
        <title>Friends and foes A comparative genomics study of 23 Aspergillus species from section Flavi.</title>
        <authorList>
            <consortium name="DOE Joint Genome Institute"/>
            <person name="Kjaerbolling I."/>
            <person name="Vesth T."/>
            <person name="Frisvad J.C."/>
            <person name="Nybo J.L."/>
            <person name="Theobald S."/>
            <person name="Kildgaard S."/>
            <person name="Isbrandt T."/>
            <person name="Kuo A."/>
            <person name="Sato A."/>
            <person name="Lyhne E.K."/>
            <person name="Kogle M.E."/>
            <person name="Wiebenga A."/>
            <person name="Kun R.S."/>
            <person name="Lubbers R.J."/>
            <person name="Makela M.R."/>
            <person name="Barry K."/>
            <person name="Chovatia M."/>
            <person name="Clum A."/>
            <person name="Daum C."/>
            <person name="Haridas S."/>
            <person name="He G."/>
            <person name="LaButti K."/>
            <person name="Lipzen A."/>
            <person name="Mondo S."/>
            <person name="Riley R."/>
            <person name="Salamov A."/>
            <person name="Simmons B.A."/>
            <person name="Magnuson J.K."/>
            <person name="Henrissat B."/>
            <person name="Mortensen U.H."/>
            <person name="Larsen T.O."/>
            <person name="Devries R.P."/>
            <person name="Grigoriev I.V."/>
            <person name="Machida M."/>
            <person name="Baker S.E."/>
            <person name="Andersen M.R."/>
        </authorList>
    </citation>
    <scope>NUCLEOTIDE SEQUENCE</scope>
    <source>
        <strain evidence="2">CBS 117612</strain>
    </source>
</reference>
<organism evidence="2">
    <name type="scientific">Aspergillus arachidicola</name>
    <dbReference type="NCBI Taxonomy" id="656916"/>
    <lineage>
        <taxon>Eukaryota</taxon>
        <taxon>Fungi</taxon>
        <taxon>Dikarya</taxon>
        <taxon>Ascomycota</taxon>
        <taxon>Pezizomycotina</taxon>
        <taxon>Eurotiomycetes</taxon>
        <taxon>Eurotiomycetidae</taxon>
        <taxon>Eurotiales</taxon>
        <taxon>Aspergillaceae</taxon>
        <taxon>Aspergillus</taxon>
        <taxon>Aspergillus subgen. Circumdati</taxon>
    </lineage>
</organism>
<sequence>MSRYCQVPHQYPLVISVFPIPLEAFFDFYSIHVPIHFLFISFTLSISLAFHS</sequence>
<dbReference type="AlphaFoldDB" id="A0A5N6XZL8"/>
<feature type="transmembrane region" description="Helical" evidence="1">
    <location>
        <begin position="28"/>
        <end position="50"/>
    </location>
</feature>
<gene>
    <name evidence="2" type="ORF">BDV24DRAFT_104848</name>
</gene>
<keyword evidence="1" id="KW-0472">Membrane</keyword>